<organism evidence="8 9">
    <name type="scientific">Klebsormidium nitens</name>
    <name type="common">Green alga</name>
    <name type="synonym">Ulothrix nitens</name>
    <dbReference type="NCBI Taxonomy" id="105231"/>
    <lineage>
        <taxon>Eukaryota</taxon>
        <taxon>Viridiplantae</taxon>
        <taxon>Streptophyta</taxon>
        <taxon>Klebsormidiophyceae</taxon>
        <taxon>Klebsormidiales</taxon>
        <taxon>Klebsormidiaceae</taxon>
        <taxon>Klebsormidium</taxon>
    </lineage>
</organism>
<dbReference type="OrthoDB" id="266334at2759"/>
<dbReference type="AlphaFoldDB" id="A0A1Y1IPY7"/>
<feature type="region of interest" description="Disordered" evidence="5">
    <location>
        <begin position="601"/>
        <end position="715"/>
    </location>
</feature>
<dbReference type="Pfam" id="PF07738">
    <property type="entry name" value="Sad1_UNC"/>
    <property type="match status" value="1"/>
</dbReference>
<evidence type="ECO:0000256" key="6">
    <source>
        <dbReference type="SAM" id="Phobius"/>
    </source>
</evidence>
<evidence type="ECO:0000313" key="9">
    <source>
        <dbReference type="Proteomes" id="UP000054558"/>
    </source>
</evidence>
<feature type="region of interest" description="Disordered" evidence="5">
    <location>
        <begin position="245"/>
        <end position="325"/>
    </location>
</feature>
<feature type="transmembrane region" description="Helical" evidence="6">
    <location>
        <begin position="823"/>
        <end position="843"/>
    </location>
</feature>
<evidence type="ECO:0000313" key="8">
    <source>
        <dbReference type="EMBL" id="GAQ91559.1"/>
    </source>
</evidence>
<reference evidence="8 9" key="1">
    <citation type="journal article" date="2014" name="Nat. Commun.">
        <title>Klebsormidium flaccidum genome reveals primary factors for plant terrestrial adaptation.</title>
        <authorList>
            <person name="Hori K."/>
            <person name="Maruyama F."/>
            <person name="Fujisawa T."/>
            <person name="Togashi T."/>
            <person name="Yamamoto N."/>
            <person name="Seo M."/>
            <person name="Sato S."/>
            <person name="Yamada T."/>
            <person name="Mori H."/>
            <person name="Tajima N."/>
            <person name="Moriyama T."/>
            <person name="Ikeuchi M."/>
            <person name="Watanabe M."/>
            <person name="Wada H."/>
            <person name="Kobayashi K."/>
            <person name="Saito M."/>
            <person name="Masuda T."/>
            <person name="Sasaki-Sekimoto Y."/>
            <person name="Mashiguchi K."/>
            <person name="Awai K."/>
            <person name="Shimojima M."/>
            <person name="Masuda S."/>
            <person name="Iwai M."/>
            <person name="Nobusawa T."/>
            <person name="Narise T."/>
            <person name="Kondo S."/>
            <person name="Saito H."/>
            <person name="Sato R."/>
            <person name="Murakawa M."/>
            <person name="Ihara Y."/>
            <person name="Oshima-Yamada Y."/>
            <person name="Ohtaka K."/>
            <person name="Satoh M."/>
            <person name="Sonobe K."/>
            <person name="Ishii M."/>
            <person name="Ohtani R."/>
            <person name="Kanamori-Sato M."/>
            <person name="Honoki R."/>
            <person name="Miyazaki D."/>
            <person name="Mochizuki H."/>
            <person name="Umetsu J."/>
            <person name="Higashi K."/>
            <person name="Shibata D."/>
            <person name="Kamiya Y."/>
            <person name="Sato N."/>
            <person name="Nakamura Y."/>
            <person name="Tabata S."/>
            <person name="Ida S."/>
            <person name="Kurokawa K."/>
            <person name="Ohta H."/>
        </authorList>
    </citation>
    <scope>NUCLEOTIDE SEQUENCE [LARGE SCALE GENOMIC DNA]</scope>
    <source>
        <strain evidence="8 9">NIES-2285</strain>
    </source>
</reference>
<name>A0A1Y1IPY7_KLENI</name>
<feature type="compositionally biased region" description="Gly residues" evidence="5">
    <location>
        <begin position="706"/>
        <end position="715"/>
    </location>
</feature>
<evidence type="ECO:0000256" key="1">
    <source>
        <dbReference type="ARBA" id="ARBA00004308"/>
    </source>
</evidence>
<evidence type="ECO:0000256" key="4">
    <source>
        <dbReference type="ARBA" id="ARBA00023136"/>
    </source>
</evidence>
<evidence type="ECO:0000256" key="5">
    <source>
        <dbReference type="SAM" id="MobiDB-lite"/>
    </source>
</evidence>
<dbReference type="PANTHER" id="PTHR12953:SF0">
    <property type="entry name" value="SUN DOMAIN-CONTAINING OSSIFICATION FACTOR"/>
    <property type="match status" value="1"/>
</dbReference>
<gene>
    <name evidence="8" type="ORF">KFL_008070020</name>
</gene>
<protein>
    <recommendedName>
        <fullName evidence="7">SUN domain-containing protein</fullName>
    </recommendedName>
</protein>
<feature type="transmembrane region" description="Helical" evidence="6">
    <location>
        <begin position="21"/>
        <end position="46"/>
    </location>
</feature>
<dbReference type="EMBL" id="DF237756">
    <property type="protein sequence ID" value="GAQ91559.1"/>
    <property type="molecule type" value="Genomic_DNA"/>
</dbReference>
<feature type="region of interest" description="Disordered" evidence="5">
    <location>
        <begin position="100"/>
        <end position="206"/>
    </location>
</feature>
<feature type="compositionally biased region" description="Low complexity" evidence="5">
    <location>
        <begin position="673"/>
        <end position="705"/>
    </location>
</feature>
<accession>A0A1Y1IPY7</accession>
<dbReference type="InterPro" id="IPR012919">
    <property type="entry name" value="SUN_dom"/>
</dbReference>
<dbReference type="InterPro" id="IPR045120">
    <property type="entry name" value="Suco/Slp1-like"/>
</dbReference>
<comment type="subcellular location">
    <subcellularLocation>
        <location evidence="1">Endomembrane system</location>
    </subcellularLocation>
</comment>
<feature type="compositionally biased region" description="Basic and acidic residues" evidence="5">
    <location>
        <begin position="638"/>
        <end position="650"/>
    </location>
</feature>
<dbReference type="PROSITE" id="PS51469">
    <property type="entry name" value="SUN"/>
    <property type="match status" value="1"/>
</dbReference>
<dbReference type="STRING" id="105231.A0A1Y1IPY7"/>
<feature type="compositionally biased region" description="Low complexity" evidence="5">
    <location>
        <begin position="300"/>
        <end position="314"/>
    </location>
</feature>
<sequence>MKEDLRRCQRSSSQQGCQHTSCEAAGCLLVPGAALLLVVLQLALLLDLAATGSAAAAALIDAPPVPDVVCDAEGAACVHLEPDAPPVITERDLGIGLFSPVKGSAVNSPDKKQETVTGIQSGEREARSEQGGGDEVLVSGDSNDERSSGSQGETGGERAPQDAVDGDASPSDPDVDADRAQVQLVEAEKSEEANDAFCAGRKDSGRGQCQWEGDALRFPGWEGDGWALLCTLVPESELRRMAELTPGDDSAEDAPRTLSDPPPGQELQVLDTAPSTRPPRVAPIGLDEYRKAALQQQEQAPNASEAAPGGAPPAQKRVHPEGPRFNYASVTAGAKVVAANKEAKGQGNVLDEDKDKYLRNPCSVDDQWVVIELTQDTRIDTVVLSNYEFYASGPKNFSLSGSQTYPNDGAWTPLGEFTAQNVRTPQSFELSENAQSAWVRYLLVKLLSHYGAEFYCTLSLVRVHGTDALESFREELVEAMREAGTDAPVGIEGGAETGQGAANQGSGLAEEMAALVGGETERNKAEGGLSGEDEVDELLRSPAELDAAQTKEGLARHGEASVREEGESGAKSWGVRVAEKAAAVVDAGATKDGCEVLEEIASRRSSTDRGNSTIESSPQASTAASDKVNTTTSPPTARETKEANANRTEDTQTPSNATDDTARLGNGDATSSTTPGTANQTAAAAASLTSASGAPTSTSGPATGTGWRGGAGSTNGRQGGDFVLRVLLQRLKGLEVNASLFEGYVAETHQQFSHSLNDLDADIEALASRLNATTAMAAKMWARLHAVDEARIRALESRDDLLVTQVAELTTTIAQLRQSLSELVFAFLCLSCLTVMLLVAQCCRRRTKQD</sequence>
<feature type="compositionally biased region" description="Basic and acidic residues" evidence="5">
    <location>
        <begin position="553"/>
        <end position="568"/>
    </location>
</feature>
<dbReference type="InterPro" id="IPR008979">
    <property type="entry name" value="Galactose-bd-like_sf"/>
</dbReference>
<evidence type="ECO:0000256" key="3">
    <source>
        <dbReference type="ARBA" id="ARBA00022989"/>
    </source>
</evidence>
<dbReference type="Gene3D" id="2.60.120.260">
    <property type="entry name" value="Galactose-binding domain-like"/>
    <property type="match status" value="1"/>
</dbReference>
<dbReference type="OMA" id="GAYHYCT"/>
<keyword evidence="3 6" id="KW-1133">Transmembrane helix</keyword>
<keyword evidence="4 6" id="KW-0472">Membrane</keyword>
<feature type="compositionally biased region" description="Low complexity" evidence="5">
    <location>
        <begin position="162"/>
        <end position="172"/>
    </location>
</feature>
<dbReference type="Proteomes" id="UP000054558">
    <property type="component" value="Unassembled WGS sequence"/>
</dbReference>
<evidence type="ECO:0000256" key="2">
    <source>
        <dbReference type="ARBA" id="ARBA00022692"/>
    </source>
</evidence>
<dbReference type="GO" id="GO:0005737">
    <property type="term" value="C:cytoplasm"/>
    <property type="evidence" value="ECO:0000318"/>
    <property type="project" value="GO_Central"/>
</dbReference>
<feature type="domain" description="SUN" evidence="7">
    <location>
        <begin position="302"/>
        <end position="468"/>
    </location>
</feature>
<dbReference type="SUPFAM" id="SSF49785">
    <property type="entry name" value="Galactose-binding domain-like"/>
    <property type="match status" value="1"/>
</dbReference>
<keyword evidence="9" id="KW-1185">Reference proteome</keyword>
<dbReference type="PANTHER" id="PTHR12953">
    <property type="entry name" value="MEMBRANE PROTEIN CH1 RELATED"/>
    <property type="match status" value="1"/>
</dbReference>
<keyword evidence="2 6" id="KW-0812">Transmembrane</keyword>
<proteinExistence type="predicted"/>
<dbReference type="GO" id="GO:0012505">
    <property type="term" value="C:endomembrane system"/>
    <property type="evidence" value="ECO:0007669"/>
    <property type="project" value="UniProtKB-SubCell"/>
</dbReference>
<evidence type="ECO:0000259" key="7">
    <source>
        <dbReference type="PROSITE" id="PS51469"/>
    </source>
</evidence>
<dbReference type="GO" id="GO:0016020">
    <property type="term" value="C:membrane"/>
    <property type="evidence" value="ECO:0000318"/>
    <property type="project" value="GO_Central"/>
</dbReference>
<feature type="compositionally biased region" description="Polar residues" evidence="5">
    <location>
        <begin position="608"/>
        <end position="635"/>
    </location>
</feature>
<feature type="region of interest" description="Disordered" evidence="5">
    <location>
        <begin position="549"/>
        <end position="571"/>
    </location>
</feature>